<dbReference type="Proteomes" id="UP000624701">
    <property type="component" value="Unassembled WGS sequence"/>
</dbReference>
<dbReference type="InterPro" id="IPR036388">
    <property type="entry name" value="WH-like_DNA-bd_sf"/>
</dbReference>
<dbReference type="PROSITE" id="PS50995">
    <property type="entry name" value="HTH_MARR_2"/>
    <property type="match status" value="1"/>
</dbReference>
<dbReference type="RefSeq" id="WP_188374495.1">
    <property type="nucleotide sequence ID" value="NZ_BMDQ01000002.1"/>
</dbReference>
<dbReference type="Pfam" id="PF12802">
    <property type="entry name" value="MarR_2"/>
    <property type="match status" value="1"/>
</dbReference>
<gene>
    <name evidence="5" type="ORF">GCM10011444_18930</name>
</gene>
<evidence type="ECO:0000256" key="1">
    <source>
        <dbReference type="ARBA" id="ARBA00023015"/>
    </source>
</evidence>
<protein>
    <submittedName>
        <fullName evidence="5">MarR family transcriptional regulator</fullName>
    </submittedName>
</protein>
<dbReference type="PANTHER" id="PTHR42756">
    <property type="entry name" value="TRANSCRIPTIONAL REGULATOR, MARR"/>
    <property type="match status" value="1"/>
</dbReference>
<dbReference type="SUPFAM" id="SSF46785">
    <property type="entry name" value="Winged helix' DNA-binding domain"/>
    <property type="match status" value="1"/>
</dbReference>
<dbReference type="EMBL" id="BMDQ01000002">
    <property type="protein sequence ID" value="GGI57584.1"/>
    <property type="molecule type" value="Genomic_DNA"/>
</dbReference>
<comment type="caution">
    <text evidence="5">The sequence shown here is derived from an EMBL/GenBank/DDBJ whole genome shotgun (WGS) entry which is preliminary data.</text>
</comment>
<dbReference type="PANTHER" id="PTHR42756:SF1">
    <property type="entry name" value="TRANSCRIPTIONAL REPRESSOR OF EMRAB OPERON"/>
    <property type="match status" value="1"/>
</dbReference>
<evidence type="ECO:0000256" key="2">
    <source>
        <dbReference type="ARBA" id="ARBA00023125"/>
    </source>
</evidence>
<keyword evidence="3" id="KW-0804">Transcription</keyword>
<keyword evidence="6" id="KW-1185">Reference proteome</keyword>
<dbReference type="Gene3D" id="1.10.10.10">
    <property type="entry name" value="Winged helix-like DNA-binding domain superfamily/Winged helix DNA-binding domain"/>
    <property type="match status" value="1"/>
</dbReference>
<feature type="domain" description="HTH marR-type" evidence="4">
    <location>
        <begin position="19"/>
        <end position="160"/>
    </location>
</feature>
<dbReference type="PRINTS" id="PR00598">
    <property type="entry name" value="HTHMARR"/>
</dbReference>
<proteinExistence type="predicted"/>
<keyword evidence="2" id="KW-0238">DNA-binding</keyword>
<evidence type="ECO:0000256" key="3">
    <source>
        <dbReference type="ARBA" id="ARBA00023163"/>
    </source>
</evidence>
<accession>A0ABQ2BZC7</accession>
<keyword evidence="1" id="KW-0805">Transcription regulation</keyword>
<organism evidence="5 6">
    <name type="scientific">Winogradskyella haliclonae</name>
    <dbReference type="NCBI Taxonomy" id="2048558"/>
    <lineage>
        <taxon>Bacteria</taxon>
        <taxon>Pseudomonadati</taxon>
        <taxon>Bacteroidota</taxon>
        <taxon>Flavobacteriia</taxon>
        <taxon>Flavobacteriales</taxon>
        <taxon>Flavobacteriaceae</taxon>
        <taxon>Winogradskyella</taxon>
    </lineage>
</organism>
<evidence type="ECO:0000313" key="6">
    <source>
        <dbReference type="Proteomes" id="UP000624701"/>
    </source>
</evidence>
<name>A0ABQ2BZC7_9FLAO</name>
<sequence length="163" mass="18736">MNKNDIIDSLVLDWQKERSDLDVSAMSVVGRILKLGKTLEKRAGLVLKNIDLYYTDFDVLATLRRSGNPYQLTPKELMESVLITSGAMTSLLERLTKLDLIYRETDEKDKRVKRAILTEKGIKLIDEAVELRFNEANKSIDYLSNDEKKTLSELLKKMILNIE</sequence>
<evidence type="ECO:0000313" key="5">
    <source>
        <dbReference type="EMBL" id="GGI57584.1"/>
    </source>
</evidence>
<dbReference type="SMART" id="SM00347">
    <property type="entry name" value="HTH_MARR"/>
    <property type="match status" value="1"/>
</dbReference>
<dbReference type="InterPro" id="IPR036390">
    <property type="entry name" value="WH_DNA-bd_sf"/>
</dbReference>
<reference evidence="6" key="1">
    <citation type="journal article" date="2019" name="Int. J. Syst. Evol. Microbiol.">
        <title>The Global Catalogue of Microorganisms (GCM) 10K type strain sequencing project: providing services to taxonomists for standard genome sequencing and annotation.</title>
        <authorList>
            <consortium name="The Broad Institute Genomics Platform"/>
            <consortium name="The Broad Institute Genome Sequencing Center for Infectious Disease"/>
            <person name="Wu L."/>
            <person name="Ma J."/>
        </authorList>
    </citation>
    <scope>NUCLEOTIDE SEQUENCE [LARGE SCALE GENOMIC DNA]</scope>
    <source>
        <strain evidence="6">CCM 8681</strain>
    </source>
</reference>
<evidence type="ECO:0000259" key="4">
    <source>
        <dbReference type="PROSITE" id="PS50995"/>
    </source>
</evidence>
<dbReference type="InterPro" id="IPR000835">
    <property type="entry name" value="HTH_MarR-typ"/>
</dbReference>